<organism evidence="2 3">
    <name type="scientific">Colletotrichum kahawae</name>
    <name type="common">Coffee berry disease fungus</name>
    <dbReference type="NCBI Taxonomy" id="34407"/>
    <lineage>
        <taxon>Eukaryota</taxon>
        <taxon>Fungi</taxon>
        <taxon>Dikarya</taxon>
        <taxon>Ascomycota</taxon>
        <taxon>Pezizomycotina</taxon>
        <taxon>Sordariomycetes</taxon>
        <taxon>Hypocreomycetidae</taxon>
        <taxon>Glomerellales</taxon>
        <taxon>Glomerellaceae</taxon>
        <taxon>Colletotrichum</taxon>
        <taxon>Colletotrichum gloeosporioides species complex</taxon>
    </lineage>
</organism>
<dbReference type="Proteomes" id="UP001281614">
    <property type="component" value="Unassembled WGS sequence"/>
</dbReference>
<keyword evidence="3" id="KW-1185">Reference proteome</keyword>
<comment type="caution">
    <text evidence="2">The sequence shown here is derived from an EMBL/GenBank/DDBJ whole genome shotgun (WGS) entry which is preliminary data.</text>
</comment>
<reference evidence="2" key="1">
    <citation type="submission" date="2023-02" db="EMBL/GenBank/DDBJ databases">
        <title>Colletotrichum kahawae CIFC_Que2 genome sequencing and assembly.</title>
        <authorList>
            <person name="Baroncelli R."/>
        </authorList>
    </citation>
    <scope>NUCLEOTIDE SEQUENCE</scope>
    <source>
        <strain evidence="2">CIFC_Que2</strain>
    </source>
</reference>
<dbReference type="AlphaFoldDB" id="A0AAD9YRU6"/>
<evidence type="ECO:0000313" key="3">
    <source>
        <dbReference type="Proteomes" id="UP001281614"/>
    </source>
</evidence>
<feature type="region of interest" description="Disordered" evidence="1">
    <location>
        <begin position="544"/>
        <end position="570"/>
    </location>
</feature>
<evidence type="ECO:0000256" key="1">
    <source>
        <dbReference type="SAM" id="MobiDB-lite"/>
    </source>
</evidence>
<proteinExistence type="predicted"/>
<gene>
    <name evidence="2" type="ORF">CKAH01_12234</name>
</gene>
<sequence>MELGVFSSFIGTARVPVENLVFPEQDDFANATTLRERLPVEKKVQRMQEIYRLEGCRPLERRNYLPAKVSRKDLEHVAGASSIILGDSSQSAREPPLLRLQINVRIIALQGLHRVEAAKRSGSSTWWSVELYDDDISAAACHALRNEFENASCFSDGHVFKEIQEREVMGDDAGKRRWLSRLTSSKRAILGRVLKRRAISQALYALHGIPGLWEDSDGFNIGVLHKMLAIMSDEELVHYLSNICKVYLAIVGSKSLLKFVDHATVKHIELRVPGLSQQDDDFITGALRQGLIFSQFPENEKPQLLDNLRRVNELIPSLYTFRLDFKYLRPCALVMKRLFMPSQPFNTVRQAARYAFKERNDMTHTSFAQQFLQLYLHIMRNVFELSEDTPLVEQNHRQIQPKPEDPRKWHELAIEAQALGFNSLQIDAILRSDPDEAHARNSLLSARNPSYFTYDPQEFDTFVQALKQMYKSARPYHKSMSTPTMTTSGLGEALARRCGRQFSASYDSDSEHLQLSIIQSLPQKNNDITSLFVRQSVVRAFFSLDDPEQSGQNNPNTSRNDLQENLNNLDTSRMEIEKERDEADSMHLDTEIQSADNTSQAQVILATRQAEDTQMVNSVSPPGTSAENVRSQLSERLVAPSQPLESGALIRVGETSIVPPSSNKGQEVTGDSGTPSATKRVASDDQLIVRSPSKKQLTLISEPTIQIFTPREGQWVLAKDCSEAEIITEIQGIRNLNPTIELTIFDAQGRAIGMDECFVIALSDQRKVYIADKFPSSLTLEIEDIL</sequence>
<feature type="region of interest" description="Disordered" evidence="1">
    <location>
        <begin position="655"/>
        <end position="684"/>
    </location>
</feature>
<dbReference type="EMBL" id="VYYT01000022">
    <property type="protein sequence ID" value="KAK2777109.1"/>
    <property type="molecule type" value="Genomic_DNA"/>
</dbReference>
<evidence type="ECO:0000313" key="2">
    <source>
        <dbReference type="EMBL" id="KAK2777109.1"/>
    </source>
</evidence>
<feature type="compositionally biased region" description="Polar residues" evidence="1">
    <location>
        <begin position="549"/>
        <end position="570"/>
    </location>
</feature>
<feature type="compositionally biased region" description="Polar residues" evidence="1">
    <location>
        <begin position="658"/>
        <end position="677"/>
    </location>
</feature>
<dbReference type="Pfam" id="PF12520">
    <property type="entry name" value="DUF3723"/>
    <property type="match status" value="1"/>
</dbReference>
<name>A0AAD9YRU6_COLKA</name>
<protein>
    <submittedName>
        <fullName evidence="2">Uncharacterized protein</fullName>
    </submittedName>
</protein>
<accession>A0AAD9YRU6</accession>
<dbReference type="InterPro" id="IPR022198">
    <property type="entry name" value="DUF3723"/>
</dbReference>